<evidence type="ECO:0000256" key="1">
    <source>
        <dbReference type="ARBA" id="ARBA00004141"/>
    </source>
</evidence>
<dbReference type="OrthoDB" id="330785at2759"/>
<dbReference type="InterPro" id="IPR003593">
    <property type="entry name" value="AAA+_ATPase"/>
</dbReference>
<dbReference type="GO" id="GO:0005524">
    <property type="term" value="F:ATP binding"/>
    <property type="evidence" value="ECO:0007669"/>
    <property type="project" value="UniProtKB-KW"/>
</dbReference>
<protein>
    <submittedName>
        <fullName evidence="11">ATP-binding cassette G family transporter ABCG87</fullName>
        <ecNumber evidence="11">3.6.3.30</ecNumber>
    </submittedName>
</protein>
<feature type="transmembrane region" description="Helical" evidence="9">
    <location>
        <begin position="605"/>
        <end position="628"/>
    </location>
</feature>
<dbReference type="VEuPathDB" id="ToxoDB:TGP89_244270"/>
<dbReference type="EC" id="3.6.3.30" evidence="11"/>
<evidence type="ECO:0000256" key="3">
    <source>
        <dbReference type="ARBA" id="ARBA00022692"/>
    </source>
</evidence>
<evidence type="ECO:0000313" key="12">
    <source>
        <dbReference type="Proteomes" id="UP000028828"/>
    </source>
</evidence>
<dbReference type="Pfam" id="PF01061">
    <property type="entry name" value="ABC2_membrane"/>
    <property type="match status" value="1"/>
</dbReference>
<name>A0A086JQI5_TOXGO</name>
<comment type="subcellular location">
    <subcellularLocation>
        <location evidence="1">Membrane</location>
        <topology evidence="1">Multi-pass membrane protein</topology>
    </subcellularLocation>
</comment>
<feature type="region of interest" description="Disordered" evidence="8">
    <location>
        <begin position="104"/>
        <end position="135"/>
    </location>
</feature>
<evidence type="ECO:0000256" key="6">
    <source>
        <dbReference type="ARBA" id="ARBA00022989"/>
    </source>
</evidence>
<evidence type="ECO:0000256" key="8">
    <source>
        <dbReference type="SAM" id="MobiDB-lite"/>
    </source>
</evidence>
<dbReference type="SUPFAM" id="SSF52540">
    <property type="entry name" value="P-loop containing nucleoside triphosphate hydrolases"/>
    <property type="match status" value="1"/>
</dbReference>
<keyword evidence="3 9" id="KW-0812">Transmembrane</keyword>
<evidence type="ECO:0000256" key="7">
    <source>
        <dbReference type="ARBA" id="ARBA00023136"/>
    </source>
</evidence>
<keyword evidence="2" id="KW-0813">Transport</keyword>
<dbReference type="Pfam" id="PF00005">
    <property type="entry name" value="ABC_tran"/>
    <property type="match status" value="1"/>
</dbReference>
<dbReference type="PROSITE" id="PS50893">
    <property type="entry name" value="ABC_TRANSPORTER_2"/>
    <property type="match status" value="1"/>
</dbReference>
<keyword evidence="4" id="KW-0547">Nucleotide-binding</keyword>
<dbReference type="SMART" id="SM00382">
    <property type="entry name" value="AAA"/>
    <property type="match status" value="1"/>
</dbReference>
<dbReference type="GO" id="GO:0140359">
    <property type="term" value="F:ABC-type transporter activity"/>
    <property type="evidence" value="ECO:0007669"/>
    <property type="project" value="InterPro"/>
</dbReference>
<keyword evidence="6 9" id="KW-1133">Transmembrane helix</keyword>
<evidence type="ECO:0000256" key="2">
    <source>
        <dbReference type="ARBA" id="ARBA00022448"/>
    </source>
</evidence>
<feature type="compositionally biased region" description="Acidic residues" evidence="8">
    <location>
        <begin position="446"/>
        <end position="460"/>
    </location>
</feature>
<feature type="transmembrane region" description="Helical" evidence="9">
    <location>
        <begin position="530"/>
        <end position="552"/>
    </location>
</feature>
<feature type="domain" description="ABC transporter" evidence="10">
    <location>
        <begin position="142"/>
        <end position="389"/>
    </location>
</feature>
<keyword evidence="11" id="KW-0378">Hydrolase</keyword>
<dbReference type="InterPro" id="IPR003439">
    <property type="entry name" value="ABC_transporter-like_ATP-bd"/>
</dbReference>
<gene>
    <name evidence="11" type="ORF">TGP89_244270</name>
</gene>
<dbReference type="PANTHER" id="PTHR48041">
    <property type="entry name" value="ABC TRANSPORTER G FAMILY MEMBER 28"/>
    <property type="match status" value="1"/>
</dbReference>
<dbReference type="InterPro" id="IPR017871">
    <property type="entry name" value="ABC_transporter-like_CS"/>
</dbReference>
<dbReference type="EMBL" id="AEYI02001677">
    <property type="protein sequence ID" value="KFG34403.1"/>
    <property type="molecule type" value="Genomic_DNA"/>
</dbReference>
<dbReference type="PANTHER" id="PTHR48041:SF91">
    <property type="entry name" value="ABC TRANSPORTER G FAMILY MEMBER 28"/>
    <property type="match status" value="1"/>
</dbReference>
<dbReference type="InterPro" id="IPR013525">
    <property type="entry name" value="ABC2_TM"/>
</dbReference>
<feature type="region of interest" description="Disordered" evidence="8">
    <location>
        <begin position="437"/>
        <end position="481"/>
    </location>
</feature>
<sequence length="822" mass="90317">MDAPDMRRGARWSSDSVASPSGGGSSEAGKKEDGEAGDPSSASLAERRDGRAFSGAETCGRRGDALLSRFRGWLWRQPAREEVPKRPGGPREERELGRLLPACETPRSSESKACSPHKKGNLLKRDRQTDAERWGRSRGVSFSFRDVQCSVRFAGPDGKKQKKTILWPISGDFPPGSVVGILGPSGSGKTTLLDVLASKKVPKAYTGEIFVDGKKREDKRFKALSIYAPQENIFNGNEEVREVLAFAAALKSGRSKEDQKRLVDATLSFLGLERVATQRVGNTVVRGISGGQKRRLVIGRALVTNASLAFCDEPTSGLSSTDAEALMLGIREVAKACRVTFLIVIHQPRVEVFELFDEVILLAQGRCLYNGPRSQMEAYFSALGFPLPPYVNPAEFYMELTAHDATVEQLATAYASRAETGVSSRPEAAASGALLEDAQRQQREELAEEVDGADAADEEERGEHLVEENEEDETPSSRRESTAASLAGMHALVTALHDDPRSMHPLPGFFGRFMILTRRNLTLAWRDRNVVFMVACNALLVAMLASVLFFNVYQEKAIMYHLSVFFLVSLSLASIPAVNMAMYLEKKVSYLYEASDGFYTAGPYLLSEMTTGFLMLLGATLLVFVVVFPCCAFPFSKFGMVFLLFILFLLVVDAVMQLAAAMCATFIMASTFAGGWLALTSVVNGYNANPKSMPAWLTWLVYLSPFYYLMDGVAIVLCWENQDLFGVSAGTPQKGGKNGICVWMCVCVCVVSSGVSVSFRLLAVFASLHPAHHKQSSRFDAFSNSHKIQNACRDFLRFARRRTACLPHGQEPRHQTARVVRF</sequence>
<organism evidence="11 12">
    <name type="scientific">Toxoplasma gondii p89</name>
    <dbReference type="NCBI Taxonomy" id="943119"/>
    <lineage>
        <taxon>Eukaryota</taxon>
        <taxon>Sar</taxon>
        <taxon>Alveolata</taxon>
        <taxon>Apicomplexa</taxon>
        <taxon>Conoidasida</taxon>
        <taxon>Coccidia</taxon>
        <taxon>Eucoccidiorida</taxon>
        <taxon>Eimeriorina</taxon>
        <taxon>Sarcocystidae</taxon>
        <taxon>Toxoplasma</taxon>
    </lineage>
</organism>
<comment type="caution">
    <text evidence="11">The sequence shown here is derived from an EMBL/GenBank/DDBJ whole genome shotgun (WGS) entry which is preliminary data.</text>
</comment>
<feature type="transmembrane region" description="Helical" evidence="9">
    <location>
        <begin position="659"/>
        <end position="679"/>
    </location>
</feature>
<evidence type="ECO:0000313" key="11">
    <source>
        <dbReference type="EMBL" id="KFG34403.1"/>
    </source>
</evidence>
<feature type="transmembrane region" description="Helical" evidence="9">
    <location>
        <begin position="634"/>
        <end position="652"/>
    </location>
</feature>
<evidence type="ECO:0000256" key="5">
    <source>
        <dbReference type="ARBA" id="ARBA00022840"/>
    </source>
</evidence>
<evidence type="ECO:0000259" key="10">
    <source>
        <dbReference type="PROSITE" id="PS50893"/>
    </source>
</evidence>
<keyword evidence="7 9" id="KW-0472">Membrane</keyword>
<accession>A0A086JQI5</accession>
<reference evidence="11 12" key="1">
    <citation type="submission" date="2014-03" db="EMBL/GenBank/DDBJ databases">
        <authorList>
            <person name="Sibley D."/>
            <person name="Venepally P."/>
            <person name="Karamycheva S."/>
            <person name="Hadjithomas M."/>
            <person name="Khan A."/>
            <person name="Brunk B."/>
            <person name="Roos D."/>
            <person name="Caler E."/>
            <person name="Lorenzi H."/>
        </authorList>
    </citation>
    <scope>NUCLEOTIDE SEQUENCE [LARGE SCALE GENOMIC DNA]</scope>
    <source>
        <strain evidence="12">p89</strain>
    </source>
</reference>
<dbReference type="AlphaFoldDB" id="A0A086JQI5"/>
<feature type="transmembrane region" description="Helical" evidence="9">
    <location>
        <begin position="740"/>
        <end position="768"/>
    </location>
</feature>
<feature type="region of interest" description="Disordered" evidence="8">
    <location>
        <begin position="1"/>
        <end position="58"/>
    </location>
</feature>
<keyword evidence="5 11" id="KW-0067">ATP-binding</keyword>
<dbReference type="InterPro" id="IPR050352">
    <property type="entry name" value="ABCG_transporters"/>
</dbReference>
<evidence type="ECO:0000256" key="4">
    <source>
        <dbReference type="ARBA" id="ARBA00022741"/>
    </source>
</evidence>
<evidence type="ECO:0000256" key="9">
    <source>
        <dbReference type="SAM" id="Phobius"/>
    </source>
</evidence>
<feature type="transmembrane region" description="Helical" evidence="9">
    <location>
        <begin position="558"/>
        <end position="584"/>
    </location>
</feature>
<dbReference type="Proteomes" id="UP000028828">
    <property type="component" value="Unassembled WGS sequence"/>
</dbReference>
<dbReference type="GO" id="GO:0016020">
    <property type="term" value="C:membrane"/>
    <property type="evidence" value="ECO:0007669"/>
    <property type="project" value="UniProtKB-SubCell"/>
</dbReference>
<feature type="transmembrane region" description="Helical" evidence="9">
    <location>
        <begin position="699"/>
        <end position="719"/>
    </location>
</feature>
<dbReference type="InterPro" id="IPR027417">
    <property type="entry name" value="P-loop_NTPase"/>
</dbReference>
<dbReference type="PROSITE" id="PS00211">
    <property type="entry name" value="ABC_TRANSPORTER_1"/>
    <property type="match status" value="1"/>
</dbReference>
<proteinExistence type="predicted"/>
<dbReference type="GO" id="GO:0016887">
    <property type="term" value="F:ATP hydrolysis activity"/>
    <property type="evidence" value="ECO:0007669"/>
    <property type="project" value="InterPro"/>
</dbReference>
<feature type="compositionally biased region" description="Basic and acidic residues" evidence="8">
    <location>
        <begin position="123"/>
        <end position="135"/>
    </location>
</feature>
<dbReference type="Gene3D" id="3.40.50.300">
    <property type="entry name" value="P-loop containing nucleotide triphosphate hydrolases"/>
    <property type="match status" value="1"/>
</dbReference>